<name>A0ABS7ZNA2_9GAMM</name>
<keyword evidence="14" id="KW-0282">Flagellum</keyword>
<gene>
    <name evidence="14" type="primary">flgJ</name>
    <name evidence="14" type="ORF">I9W95_02845</name>
</gene>
<evidence type="ECO:0000313" key="14">
    <source>
        <dbReference type="EMBL" id="MCA6062537.1"/>
    </source>
</evidence>
<dbReference type="InterPro" id="IPR013377">
    <property type="entry name" value="FlgJ"/>
</dbReference>
<evidence type="ECO:0000256" key="4">
    <source>
        <dbReference type="ARBA" id="ARBA00007974"/>
    </source>
</evidence>
<dbReference type="Pfam" id="PF01832">
    <property type="entry name" value="Glucosaminidase"/>
    <property type="match status" value="1"/>
</dbReference>
<evidence type="ECO:0000256" key="2">
    <source>
        <dbReference type="ARBA" id="ARBA00004418"/>
    </source>
</evidence>
<comment type="function">
    <text evidence="1">Flagellum-specific muramidase which hydrolyzes the peptidoglycan layer to assemble the rod structure in the periplasmic space.</text>
</comment>
<keyword evidence="15" id="KW-1185">Reference proteome</keyword>
<protein>
    <recommendedName>
        <fullName evidence="5">Peptidoglycan hydrolase FlgJ</fullName>
    </recommendedName>
    <alternativeName>
        <fullName evidence="11">Muramidase FlgJ</fullName>
    </alternativeName>
</protein>
<evidence type="ECO:0000256" key="1">
    <source>
        <dbReference type="ARBA" id="ARBA00002954"/>
    </source>
</evidence>
<evidence type="ECO:0000256" key="9">
    <source>
        <dbReference type="ARBA" id="ARBA00023295"/>
    </source>
</evidence>
<keyword evidence="6" id="KW-0574">Periplasm</keyword>
<comment type="similarity">
    <text evidence="3">In the N-terminal section; belongs to the FlgJ family.</text>
</comment>
<comment type="subcellular location">
    <subcellularLocation>
        <location evidence="2">Periplasm</location>
    </subcellularLocation>
</comment>
<dbReference type="RefSeq" id="WP_225671642.1">
    <property type="nucleotide sequence ID" value="NZ_JAEDAH010000011.1"/>
</dbReference>
<dbReference type="InterPro" id="IPR019301">
    <property type="entry name" value="Flagellar_prot_FlgJ_N"/>
</dbReference>
<dbReference type="SMART" id="SM00047">
    <property type="entry name" value="LYZ2"/>
    <property type="match status" value="1"/>
</dbReference>
<dbReference type="InterPro" id="IPR002901">
    <property type="entry name" value="MGlyc_endo_b_GlcNAc-like_dom"/>
</dbReference>
<dbReference type="Proteomes" id="UP000714380">
    <property type="component" value="Unassembled WGS sequence"/>
</dbReference>
<evidence type="ECO:0000256" key="3">
    <source>
        <dbReference type="ARBA" id="ARBA00006880"/>
    </source>
</evidence>
<comment type="caution">
    <text evidence="14">The sequence shown here is derived from an EMBL/GenBank/DDBJ whole genome shotgun (WGS) entry which is preliminary data.</text>
</comment>
<evidence type="ECO:0000259" key="13">
    <source>
        <dbReference type="SMART" id="SM00047"/>
    </source>
</evidence>
<dbReference type="NCBIfam" id="TIGR02541">
    <property type="entry name" value="flagell_FlgJ"/>
    <property type="match status" value="1"/>
</dbReference>
<evidence type="ECO:0000256" key="8">
    <source>
        <dbReference type="ARBA" id="ARBA00022801"/>
    </source>
</evidence>
<dbReference type="Gene3D" id="1.10.530.10">
    <property type="match status" value="1"/>
</dbReference>
<dbReference type="Pfam" id="PF10135">
    <property type="entry name" value="Rod-binding"/>
    <property type="match status" value="1"/>
</dbReference>
<reference evidence="14 15" key="1">
    <citation type="submission" date="2020-12" db="EMBL/GenBank/DDBJ databases">
        <title>Novel Thalassolituus-related marine hydrocarbonoclastic bacteria mediated algae-derived hydrocarbons mineralization in twilight zone of the northern South China Sea.</title>
        <authorList>
            <person name="Dong C."/>
        </authorList>
    </citation>
    <scope>NUCLEOTIDE SEQUENCE [LARGE SCALE GENOMIC DNA]</scope>
    <source>
        <strain evidence="14 15">IMCC1826</strain>
    </source>
</reference>
<accession>A0ABS7ZNA2</accession>
<evidence type="ECO:0000256" key="12">
    <source>
        <dbReference type="SAM" id="MobiDB-lite"/>
    </source>
</evidence>
<proteinExistence type="inferred from homology"/>
<keyword evidence="9 14" id="KW-0326">Glycosidase</keyword>
<dbReference type="InterPro" id="IPR051056">
    <property type="entry name" value="Glycosyl_Hydrolase_73"/>
</dbReference>
<keyword evidence="14" id="KW-0969">Cilium</keyword>
<evidence type="ECO:0000256" key="6">
    <source>
        <dbReference type="ARBA" id="ARBA00022764"/>
    </source>
</evidence>
<dbReference type="GO" id="GO:0016798">
    <property type="term" value="F:hydrolase activity, acting on glycosyl bonds"/>
    <property type="evidence" value="ECO:0007669"/>
    <property type="project" value="UniProtKB-KW"/>
</dbReference>
<dbReference type="EMBL" id="JAEDAH010000011">
    <property type="protein sequence ID" value="MCA6062537.1"/>
    <property type="molecule type" value="Genomic_DNA"/>
</dbReference>
<dbReference type="Gene3D" id="2.10.70.40">
    <property type="entry name" value="peptidoglycan hydrolase"/>
    <property type="match status" value="1"/>
</dbReference>
<sequence length="347" mass="37512">MIQTQANSAQVFTDINGLQGIRNLGKADKNAALREVANQFESMFLNMMLGSMRDANKVFEEDSLFSSPEMDFYEKMYDDQMALSLAGQKGMGLADVIYRQLMSNYGDQAQQPKALDQSSMNDRRMSWSLPSAKVLQDAVDEVDSVLQASAADSGNSEDAVSVGEQGVANGDGDKGQQFATAESFVAALYPLAEKVGAEIGVDPKAIVAQAALETGWGKYVISDEQGRSSFNFFGIKADQRWSGEAVTVTTHEYRGGVALKEQAAFRSYASAEEGMRDYAAFLQSGSRYQQAIGQDLSAEHYGHALQKAGYATDPQYGVKIHRISESSTLNDALQTMQSALQGAGIDG</sequence>
<evidence type="ECO:0000256" key="11">
    <source>
        <dbReference type="ARBA" id="ARBA00030835"/>
    </source>
</evidence>
<evidence type="ECO:0000256" key="5">
    <source>
        <dbReference type="ARBA" id="ARBA00013433"/>
    </source>
</evidence>
<comment type="similarity">
    <text evidence="4">In the C-terminal section; belongs to the glycosyl hydrolase 73 family.</text>
</comment>
<keyword evidence="8 14" id="KW-0378">Hydrolase</keyword>
<evidence type="ECO:0000313" key="15">
    <source>
        <dbReference type="Proteomes" id="UP000714380"/>
    </source>
</evidence>
<keyword evidence="10" id="KW-0961">Cell wall biogenesis/degradation</keyword>
<dbReference type="PANTHER" id="PTHR33308">
    <property type="entry name" value="PEPTIDOGLYCAN HYDROLASE FLGJ"/>
    <property type="match status" value="1"/>
</dbReference>
<keyword evidence="7" id="KW-1005">Bacterial flagellum biogenesis</keyword>
<keyword evidence="14" id="KW-0966">Cell projection</keyword>
<evidence type="ECO:0000256" key="10">
    <source>
        <dbReference type="ARBA" id="ARBA00023316"/>
    </source>
</evidence>
<evidence type="ECO:0000256" key="7">
    <source>
        <dbReference type="ARBA" id="ARBA00022795"/>
    </source>
</evidence>
<feature type="region of interest" description="Disordered" evidence="12">
    <location>
        <begin position="150"/>
        <end position="174"/>
    </location>
</feature>
<dbReference type="PANTHER" id="PTHR33308:SF9">
    <property type="entry name" value="PEPTIDOGLYCAN HYDROLASE FLGJ"/>
    <property type="match status" value="1"/>
</dbReference>
<organism evidence="14 15">
    <name type="scientific">Thalassolituus marinus</name>
    <dbReference type="NCBI Taxonomy" id="671053"/>
    <lineage>
        <taxon>Bacteria</taxon>
        <taxon>Pseudomonadati</taxon>
        <taxon>Pseudomonadota</taxon>
        <taxon>Gammaproteobacteria</taxon>
        <taxon>Oceanospirillales</taxon>
        <taxon>Oceanospirillaceae</taxon>
        <taxon>Thalassolituus</taxon>
    </lineage>
</organism>
<feature type="domain" description="Mannosyl-glycoprotein endo-beta-N-acetylglucosamidase-like" evidence="13">
    <location>
        <begin position="173"/>
        <end position="331"/>
    </location>
</feature>